<feature type="transmembrane region" description="Helical" evidence="10">
    <location>
        <begin position="298"/>
        <end position="322"/>
    </location>
</feature>
<dbReference type="PANTHER" id="PTHR43394">
    <property type="entry name" value="ATP-DEPENDENT PERMEASE MDL1, MITOCHONDRIAL"/>
    <property type="match status" value="1"/>
</dbReference>
<organism evidence="12 13">
    <name type="scientific">Trifolium subterraneum</name>
    <name type="common">Subterranean clover</name>
    <dbReference type="NCBI Taxonomy" id="3900"/>
    <lineage>
        <taxon>Eukaryota</taxon>
        <taxon>Viridiplantae</taxon>
        <taxon>Streptophyta</taxon>
        <taxon>Embryophyta</taxon>
        <taxon>Tracheophyta</taxon>
        <taxon>Spermatophyta</taxon>
        <taxon>Magnoliopsida</taxon>
        <taxon>eudicotyledons</taxon>
        <taxon>Gunneridae</taxon>
        <taxon>Pentapetalae</taxon>
        <taxon>rosids</taxon>
        <taxon>fabids</taxon>
        <taxon>Fabales</taxon>
        <taxon>Fabaceae</taxon>
        <taxon>Papilionoideae</taxon>
        <taxon>50 kb inversion clade</taxon>
        <taxon>NPAAA clade</taxon>
        <taxon>Hologalegina</taxon>
        <taxon>IRL clade</taxon>
        <taxon>Trifolieae</taxon>
        <taxon>Trifolium</taxon>
    </lineage>
</organism>
<evidence type="ECO:0000256" key="5">
    <source>
        <dbReference type="ARBA" id="ARBA00022737"/>
    </source>
</evidence>
<dbReference type="AlphaFoldDB" id="A0A2Z6MHV7"/>
<keyword evidence="13" id="KW-1185">Reference proteome</keyword>
<keyword evidence="6 10" id="KW-1133">Transmembrane helix</keyword>
<feature type="compositionally biased region" description="Low complexity" evidence="9">
    <location>
        <begin position="225"/>
        <end position="253"/>
    </location>
</feature>
<dbReference type="InterPro" id="IPR039421">
    <property type="entry name" value="Type_1_exporter"/>
</dbReference>
<evidence type="ECO:0000256" key="7">
    <source>
        <dbReference type="ARBA" id="ARBA00023136"/>
    </source>
</evidence>
<evidence type="ECO:0000256" key="6">
    <source>
        <dbReference type="ARBA" id="ARBA00022989"/>
    </source>
</evidence>
<dbReference type="EMBL" id="DF973175">
    <property type="protein sequence ID" value="GAU17718.1"/>
    <property type="molecule type" value="Genomic_DNA"/>
</dbReference>
<sequence>MATDNSLEGDIPSLQPVVDIDRKQDSEKSKAKDEKTETVPLYKLFSFADPLDRLLMLVGTVGAIGNGLSIPLMLLIFGSLINSFGDSTDSNVVDEISKVIFSLVSCICIPFIVLSGALTSMAIAKATSTGQAAYSKSASVVEQTISSIRTVASFTGEKEAIAKYNQSLIKVCKTSVQEALASGSHDELTKDPNGAYSQLIRLQETKGSEQNDVNDTNKSNSILYSGRQSSQRSFSSRSISQGSSGNSGHHSFSASHVAPTADGFLETADGEPQASLSIVSSPPELPLYRLTYFNKPEILVLLMGTIAAVLQGVLMPTFGVMLSKMISVFYKPAHELRHDSKVWAIVFEAVAVASLLIIP</sequence>
<dbReference type="GO" id="GO:0090374">
    <property type="term" value="P:oligopeptide export from mitochondrion"/>
    <property type="evidence" value="ECO:0007669"/>
    <property type="project" value="TreeGrafter"/>
</dbReference>
<keyword evidence="7 10" id="KW-0472">Membrane</keyword>
<feature type="transmembrane region" description="Helical" evidence="10">
    <location>
        <begin position="342"/>
        <end position="358"/>
    </location>
</feature>
<dbReference type="Proteomes" id="UP000242715">
    <property type="component" value="Unassembled WGS sequence"/>
</dbReference>
<comment type="similarity">
    <text evidence="2">Belongs to the ABC transporter superfamily. ABCB family. Multidrug resistance exporter (TC 3.A.1.201) subfamily.</text>
</comment>
<evidence type="ECO:0000256" key="4">
    <source>
        <dbReference type="ARBA" id="ARBA00022692"/>
    </source>
</evidence>
<evidence type="ECO:0000313" key="12">
    <source>
        <dbReference type="EMBL" id="GAU17718.1"/>
    </source>
</evidence>
<gene>
    <name evidence="12" type="ORF">TSUD_07800</name>
</gene>
<feature type="transmembrane region" description="Helical" evidence="10">
    <location>
        <begin position="100"/>
        <end position="124"/>
    </location>
</feature>
<reference evidence="13" key="1">
    <citation type="journal article" date="2017" name="Front. Plant Sci.">
        <title>Climate Clever Clovers: New Paradigm to Reduce the Environmental Footprint of Ruminants by Breeding Low Methanogenic Forages Utilizing Haplotype Variation.</title>
        <authorList>
            <person name="Kaur P."/>
            <person name="Appels R."/>
            <person name="Bayer P.E."/>
            <person name="Keeble-Gagnere G."/>
            <person name="Wang J."/>
            <person name="Hirakawa H."/>
            <person name="Shirasawa K."/>
            <person name="Vercoe P."/>
            <person name="Stefanova K."/>
            <person name="Durmic Z."/>
            <person name="Nichols P."/>
            <person name="Revell C."/>
            <person name="Isobe S.N."/>
            <person name="Edwards D."/>
            <person name="Erskine W."/>
        </authorList>
    </citation>
    <scope>NUCLEOTIDE SEQUENCE [LARGE SCALE GENOMIC DNA]</scope>
    <source>
        <strain evidence="13">cv. Daliak</strain>
    </source>
</reference>
<feature type="compositionally biased region" description="Basic and acidic residues" evidence="9">
    <location>
        <begin position="19"/>
        <end position="34"/>
    </location>
</feature>
<protein>
    <recommendedName>
        <fullName evidence="11">ABC transmembrane type-1 domain-containing protein</fullName>
    </recommendedName>
</protein>
<dbReference type="SUPFAM" id="SSF90123">
    <property type="entry name" value="ABC transporter transmembrane region"/>
    <property type="match status" value="1"/>
</dbReference>
<evidence type="ECO:0000313" key="13">
    <source>
        <dbReference type="Proteomes" id="UP000242715"/>
    </source>
</evidence>
<evidence type="ECO:0000256" key="10">
    <source>
        <dbReference type="SAM" id="Phobius"/>
    </source>
</evidence>
<name>A0A2Z6MHV7_TRISU</name>
<accession>A0A2Z6MHV7</accession>
<dbReference type="Gene3D" id="1.20.1560.10">
    <property type="entry name" value="ABC transporter type 1, transmembrane domain"/>
    <property type="match status" value="3"/>
</dbReference>
<feature type="domain" description="ABC transmembrane type-1" evidence="11">
    <location>
        <begin position="101"/>
        <end position="183"/>
    </location>
</feature>
<dbReference type="InterPro" id="IPR036640">
    <property type="entry name" value="ABC1_TM_sf"/>
</dbReference>
<evidence type="ECO:0000256" key="8">
    <source>
        <dbReference type="ARBA" id="ARBA00023180"/>
    </source>
</evidence>
<dbReference type="InterPro" id="IPR011527">
    <property type="entry name" value="ABC1_TM_dom"/>
</dbReference>
<evidence type="ECO:0000256" key="3">
    <source>
        <dbReference type="ARBA" id="ARBA00022448"/>
    </source>
</evidence>
<feature type="region of interest" description="Disordered" evidence="9">
    <location>
        <begin position="1"/>
        <end position="34"/>
    </location>
</feature>
<dbReference type="PANTHER" id="PTHR43394:SF16">
    <property type="entry name" value="ABC TRANSPORTER B FAMILY MEMBER 4-LIKE ISOFORM X1"/>
    <property type="match status" value="1"/>
</dbReference>
<proteinExistence type="inferred from homology"/>
<dbReference type="GO" id="GO:0005524">
    <property type="term" value="F:ATP binding"/>
    <property type="evidence" value="ECO:0007669"/>
    <property type="project" value="InterPro"/>
</dbReference>
<keyword evidence="8" id="KW-0325">Glycoprotein</keyword>
<evidence type="ECO:0000256" key="9">
    <source>
        <dbReference type="SAM" id="MobiDB-lite"/>
    </source>
</evidence>
<comment type="subcellular location">
    <subcellularLocation>
        <location evidence="1">Membrane</location>
        <topology evidence="1">Multi-pass membrane protein</topology>
    </subcellularLocation>
</comment>
<evidence type="ECO:0000256" key="2">
    <source>
        <dbReference type="ARBA" id="ARBA00007577"/>
    </source>
</evidence>
<dbReference type="GO" id="GO:0015421">
    <property type="term" value="F:ABC-type oligopeptide transporter activity"/>
    <property type="evidence" value="ECO:0007669"/>
    <property type="project" value="TreeGrafter"/>
</dbReference>
<evidence type="ECO:0000259" key="11">
    <source>
        <dbReference type="PROSITE" id="PS50929"/>
    </source>
</evidence>
<dbReference type="GO" id="GO:0005743">
    <property type="term" value="C:mitochondrial inner membrane"/>
    <property type="evidence" value="ECO:0007669"/>
    <property type="project" value="TreeGrafter"/>
</dbReference>
<feature type="transmembrane region" description="Helical" evidence="10">
    <location>
        <begin position="54"/>
        <end position="80"/>
    </location>
</feature>
<feature type="compositionally biased region" description="Polar residues" evidence="9">
    <location>
        <begin position="210"/>
        <end position="223"/>
    </location>
</feature>
<keyword evidence="5" id="KW-0677">Repeat</keyword>
<feature type="region of interest" description="Disordered" evidence="9">
    <location>
        <begin position="204"/>
        <end position="253"/>
    </location>
</feature>
<keyword evidence="4 10" id="KW-0812">Transmembrane</keyword>
<dbReference type="OrthoDB" id="6500128at2759"/>
<keyword evidence="3" id="KW-0813">Transport</keyword>
<dbReference type="PROSITE" id="PS50929">
    <property type="entry name" value="ABC_TM1F"/>
    <property type="match status" value="1"/>
</dbReference>
<dbReference type="Pfam" id="PF00664">
    <property type="entry name" value="ABC_membrane"/>
    <property type="match status" value="1"/>
</dbReference>
<evidence type="ECO:0000256" key="1">
    <source>
        <dbReference type="ARBA" id="ARBA00004141"/>
    </source>
</evidence>